<evidence type="ECO:0000313" key="2">
    <source>
        <dbReference type="Proteomes" id="UP000608890"/>
    </source>
</evidence>
<dbReference type="RefSeq" id="WP_189050820.1">
    <property type="nucleotide sequence ID" value="NZ_BMNB01000067.1"/>
</dbReference>
<reference evidence="1" key="1">
    <citation type="journal article" date="2014" name="Int. J. Syst. Evol. Microbiol.">
        <title>Complete genome sequence of Corynebacterium casei LMG S-19264T (=DSM 44701T), isolated from a smear-ripened cheese.</title>
        <authorList>
            <consortium name="US DOE Joint Genome Institute (JGI-PGF)"/>
            <person name="Walter F."/>
            <person name="Albersmeier A."/>
            <person name="Kalinowski J."/>
            <person name="Ruckert C."/>
        </authorList>
    </citation>
    <scope>NUCLEOTIDE SEQUENCE</scope>
    <source>
        <strain evidence="1">CGMCC 4.7312</strain>
    </source>
</reference>
<protein>
    <recommendedName>
        <fullName evidence="3">NAD(P)-binding domain-containing protein</fullName>
    </recommendedName>
</protein>
<gene>
    <name evidence="1" type="ORF">GCM10011608_61590</name>
</gene>
<dbReference type="Proteomes" id="UP000608890">
    <property type="component" value="Unassembled WGS sequence"/>
</dbReference>
<dbReference type="SUPFAM" id="SSF51735">
    <property type="entry name" value="NAD(P)-binding Rossmann-fold domains"/>
    <property type="match status" value="1"/>
</dbReference>
<name>A0A917X590_9ACTN</name>
<dbReference type="InterPro" id="IPR036291">
    <property type="entry name" value="NAD(P)-bd_dom_sf"/>
</dbReference>
<keyword evidence="2" id="KW-1185">Reference proteome</keyword>
<dbReference type="AlphaFoldDB" id="A0A917X590"/>
<dbReference type="Gene3D" id="3.40.50.720">
    <property type="entry name" value="NAD(P)-binding Rossmann-like Domain"/>
    <property type="match status" value="1"/>
</dbReference>
<dbReference type="EMBL" id="BMNB01000067">
    <property type="protein sequence ID" value="GGM68025.1"/>
    <property type="molecule type" value="Genomic_DNA"/>
</dbReference>
<organism evidence="1 2">
    <name type="scientific">Micromonospora sonchi</name>
    <dbReference type="NCBI Taxonomy" id="1763543"/>
    <lineage>
        <taxon>Bacteria</taxon>
        <taxon>Bacillati</taxon>
        <taxon>Actinomycetota</taxon>
        <taxon>Actinomycetes</taxon>
        <taxon>Micromonosporales</taxon>
        <taxon>Micromonosporaceae</taxon>
        <taxon>Micromonospora</taxon>
    </lineage>
</organism>
<evidence type="ECO:0008006" key="3">
    <source>
        <dbReference type="Google" id="ProtNLM"/>
    </source>
</evidence>
<comment type="caution">
    <text evidence="1">The sequence shown here is derived from an EMBL/GenBank/DDBJ whole genome shotgun (WGS) entry which is preliminary data.</text>
</comment>
<evidence type="ECO:0000313" key="1">
    <source>
        <dbReference type="EMBL" id="GGM68025.1"/>
    </source>
</evidence>
<proteinExistence type="predicted"/>
<accession>A0A917X590</accession>
<reference evidence="1" key="2">
    <citation type="submission" date="2020-09" db="EMBL/GenBank/DDBJ databases">
        <authorList>
            <person name="Sun Q."/>
            <person name="Zhou Y."/>
        </authorList>
    </citation>
    <scope>NUCLEOTIDE SEQUENCE</scope>
    <source>
        <strain evidence="1">CGMCC 4.7312</strain>
    </source>
</reference>
<sequence length="65" mass="6787">MNVFIIGVRGSVGGLLAGNLIDRGDDVAGQVRRDEQRSDLAARGVKAHVAELAELTADSLAPKTD</sequence>